<dbReference type="Pfam" id="PF07587">
    <property type="entry name" value="PSD1"/>
    <property type="match status" value="1"/>
</dbReference>
<evidence type="ECO:0000313" key="3">
    <source>
        <dbReference type="Proteomes" id="UP000004358"/>
    </source>
</evidence>
<name>A3ZYC7_9BACT</name>
<evidence type="ECO:0000313" key="2">
    <source>
        <dbReference type="EMBL" id="EAQ78369.1"/>
    </source>
</evidence>
<comment type="caution">
    <text evidence="2">The sequence shown here is derived from an EMBL/GenBank/DDBJ whole genome shotgun (WGS) entry which is preliminary data.</text>
</comment>
<dbReference type="PANTHER" id="PTHR35889:SF3">
    <property type="entry name" value="F-BOX DOMAIN-CONTAINING PROTEIN"/>
    <property type="match status" value="1"/>
</dbReference>
<dbReference type="RefSeq" id="WP_002654944.1">
    <property type="nucleotide sequence ID" value="NZ_CH672377.1"/>
</dbReference>
<dbReference type="eggNOG" id="COG2010">
    <property type="taxonomic scope" value="Bacteria"/>
</dbReference>
<protein>
    <recommendedName>
        <fullName evidence="1">DUF1553 domain-containing protein</fullName>
    </recommendedName>
</protein>
<dbReference type="OrthoDB" id="250167at2"/>
<sequence>ADAPLNRLGLAQWLVSPQHPLTARVTVNRLWQHAFGAGLVKTAEDFGLQGEPPSHPQLLDWLASQFIAEGWDVKAMMKRIVLSSTYRQSSKMTPEKIDRDPDNRLLARGPRFRLDAEMIRDQALAVSGLLVDQIGGPSVKPPQPAGLWESVGYSGSNTVKFKADDGHEKVHRRTLYTFVKRTSPPPQMSTLDAPSRESCTVRRERTNTPLQALMLMNDPQFVETARALAVRTRTEGGETPQTKAAFLLRLCLSRNPHEQEIAEIVQLVDAAKAHFVAEPKAAEALLSVGEIPLDANTDAAAKADAAAWTLAANLVLNLDEVITKN</sequence>
<organism evidence="2 3">
    <name type="scientific">Blastopirellula marina DSM 3645</name>
    <dbReference type="NCBI Taxonomy" id="314230"/>
    <lineage>
        <taxon>Bacteria</taxon>
        <taxon>Pseudomonadati</taxon>
        <taxon>Planctomycetota</taxon>
        <taxon>Planctomycetia</taxon>
        <taxon>Pirellulales</taxon>
        <taxon>Pirellulaceae</taxon>
        <taxon>Blastopirellula</taxon>
    </lineage>
</organism>
<feature type="non-terminal residue" evidence="2">
    <location>
        <position position="1"/>
    </location>
</feature>
<dbReference type="Proteomes" id="UP000004358">
    <property type="component" value="Unassembled WGS sequence"/>
</dbReference>
<reference evidence="2 3" key="1">
    <citation type="submission" date="2006-02" db="EMBL/GenBank/DDBJ databases">
        <authorList>
            <person name="Amann R."/>
            <person name="Ferriera S."/>
            <person name="Johnson J."/>
            <person name="Kravitz S."/>
            <person name="Halpern A."/>
            <person name="Remington K."/>
            <person name="Beeson K."/>
            <person name="Tran B."/>
            <person name="Rogers Y.-H."/>
            <person name="Friedman R."/>
            <person name="Venter J.C."/>
        </authorList>
    </citation>
    <scope>NUCLEOTIDE SEQUENCE [LARGE SCALE GENOMIC DNA]</scope>
    <source>
        <strain evidence="2 3">DSM 3645</strain>
    </source>
</reference>
<dbReference type="HOGENOM" id="CLU_853912_0_0_0"/>
<dbReference type="InterPro" id="IPR022655">
    <property type="entry name" value="DUF1553"/>
</dbReference>
<dbReference type="AlphaFoldDB" id="A3ZYC7"/>
<feature type="domain" description="DUF1553" evidence="1">
    <location>
        <begin position="6"/>
        <end position="267"/>
    </location>
</feature>
<accession>A3ZYC7</accession>
<dbReference type="EMBL" id="AANZ01000021">
    <property type="protein sequence ID" value="EAQ78369.1"/>
    <property type="molecule type" value="Genomic_DNA"/>
</dbReference>
<proteinExistence type="predicted"/>
<evidence type="ECO:0000259" key="1">
    <source>
        <dbReference type="Pfam" id="PF07587"/>
    </source>
</evidence>
<gene>
    <name evidence="2" type="ORF">DSM3645_06751</name>
</gene>
<dbReference type="STRING" id="314230.DSM3645_06751"/>
<dbReference type="PANTHER" id="PTHR35889">
    <property type="entry name" value="CYCLOINULO-OLIGOSACCHARIDE FRUCTANOTRANSFERASE-RELATED"/>
    <property type="match status" value="1"/>
</dbReference>